<name>A0AAJ0H7Y6_9PEZI</name>
<reference evidence="2" key="2">
    <citation type="submission" date="2023-06" db="EMBL/GenBank/DDBJ databases">
        <authorList>
            <consortium name="Lawrence Berkeley National Laboratory"/>
            <person name="Haridas S."/>
            <person name="Hensen N."/>
            <person name="Bonometti L."/>
            <person name="Westerberg I."/>
            <person name="Brannstrom I.O."/>
            <person name="Guillou S."/>
            <person name="Cros-Aarteil S."/>
            <person name="Calhoun S."/>
            <person name="Kuo A."/>
            <person name="Mondo S."/>
            <person name="Pangilinan J."/>
            <person name="Riley R."/>
            <person name="Labutti K."/>
            <person name="Andreopoulos B."/>
            <person name="Lipzen A."/>
            <person name="Chen C."/>
            <person name="Yanf M."/>
            <person name="Daum C."/>
            <person name="Ng V."/>
            <person name="Clum A."/>
            <person name="Steindorff A."/>
            <person name="Ohm R."/>
            <person name="Martin F."/>
            <person name="Silar P."/>
            <person name="Natvig D."/>
            <person name="Lalanne C."/>
            <person name="Gautier V."/>
            <person name="Ament-Velasquez S.L."/>
            <person name="Kruys A."/>
            <person name="Hutchinson M.I."/>
            <person name="Powell A.J."/>
            <person name="Barry K."/>
            <person name="Miller A.N."/>
            <person name="Grigoriev I.V."/>
            <person name="Debuchy R."/>
            <person name="Gladieux P."/>
            <person name="Thoren M.H."/>
            <person name="Johannesson H."/>
        </authorList>
    </citation>
    <scope>NUCLEOTIDE SEQUENCE</scope>
    <source>
        <strain evidence="2">CBS 955.72</strain>
    </source>
</reference>
<accession>A0AAJ0H7Y6</accession>
<dbReference type="EMBL" id="JAUIQD010000008">
    <property type="protein sequence ID" value="KAK3341916.1"/>
    <property type="molecule type" value="Genomic_DNA"/>
</dbReference>
<keyword evidence="1" id="KW-0732">Signal</keyword>
<feature type="signal peptide" evidence="1">
    <location>
        <begin position="1"/>
        <end position="17"/>
    </location>
</feature>
<evidence type="ECO:0000256" key="1">
    <source>
        <dbReference type="SAM" id="SignalP"/>
    </source>
</evidence>
<sequence length="114" mass="12236">MLVALHFSFLTSVLVMADSRGWSCSRAPRGTRGTSRDYEIDVGGRRMAGGMGAHYSRASTNSTSADLIARSAKGSDSGPGRAWFGPIHFFYPRPQLCQMRSGVVITVSFSSSIA</sequence>
<gene>
    <name evidence="2" type="ORF">B0T25DRAFT_559601</name>
</gene>
<evidence type="ECO:0000313" key="3">
    <source>
        <dbReference type="Proteomes" id="UP001275084"/>
    </source>
</evidence>
<evidence type="ECO:0008006" key="4">
    <source>
        <dbReference type="Google" id="ProtNLM"/>
    </source>
</evidence>
<dbReference type="Proteomes" id="UP001275084">
    <property type="component" value="Unassembled WGS sequence"/>
</dbReference>
<reference evidence="2" key="1">
    <citation type="journal article" date="2023" name="Mol. Phylogenet. Evol.">
        <title>Genome-scale phylogeny and comparative genomics of the fungal order Sordariales.</title>
        <authorList>
            <person name="Hensen N."/>
            <person name="Bonometti L."/>
            <person name="Westerberg I."/>
            <person name="Brannstrom I.O."/>
            <person name="Guillou S."/>
            <person name="Cros-Aarteil S."/>
            <person name="Calhoun S."/>
            <person name="Haridas S."/>
            <person name="Kuo A."/>
            <person name="Mondo S."/>
            <person name="Pangilinan J."/>
            <person name="Riley R."/>
            <person name="LaButti K."/>
            <person name="Andreopoulos B."/>
            <person name="Lipzen A."/>
            <person name="Chen C."/>
            <person name="Yan M."/>
            <person name="Daum C."/>
            <person name="Ng V."/>
            <person name="Clum A."/>
            <person name="Steindorff A."/>
            <person name="Ohm R.A."/>
            <person name="Martin F."/>
            <person name="Silar P."/>
            <person name="Natvig D.O."/>
            <person name="Lalanne C."/>
            <person name="Gautier V."/>
            <person name="Ament-Velasquez S.L."/>
            <person name="Kruys A."/>
            <person name="Hutchinson M.I."/>
            <person name="Powell A.J."/>
            <person name="Barry K."/>
            <person name="Miller A.N."/>
            <person name="Grigoriev I.V."/>
            <person name="Debuchy R."/>
            <person name="Gladieux P."/>
            <person name="Hiltunen Thoren M."/>
            <person name="Johannesson H."/>
        </authorList>
    </citation>
    <scope>NUCLEOTIDE SEQUENCE</scope>
    <source>
        <strain evidence="2">CBS 955.72</strain>
    </source>
</reference>
<proteinExistence type="predicted"/>
<keyword evidence="3" id="KW-1185">Reference proteome</keyword>
<evidence type="ECO:0000313" key="2">
    <source>
        <dbReference type="EMBL" id="KAK3341916.1"/>
    </source>
</evidence>
<comment type="caution">
    <text evidence="2">The sequence shown here is derived from an EMBL/GenBank/DDBJ whole genome shotgun (WGS) entry which is preliminary data.</text>
</comment>
<feature type="chain" id="PRO_5042601569" description="Secreted protein" evidence="1">
    <location>
        <begin position="18"/>
        <end position="114"/>
    </location>
</feature>
<organism evidence="2 3">
    <name type="scientific">Lasiosphaeria hispida</name>
    <dbReference type="NCBI Taxonomy" id="260671"/>
    <lineage>
        <taxon>Eukaryota</taxon>
        <taxon>Fungi</taxon>
        <taxon>Dikarya</taxon>
        <taxon>Ascomycota</taxon>
        <taxon>Pezizomycotina</taxon>
        <taxon>Sordariomycetes</taxon>
        <taxon>Sordariomycetidae</taxon>
        <taxon>Sordariales</taxon>
        <taxon>Lasiosphaeriaceae</taxon>
        <taxon>Lasiosphaeria</taxon>
    </lineage>
</organism>
<protein>
    <recommendedName>
        <fullName evidence="4">Secreted protein</fullName>
    </recommendedName>
</protein>
<dbReference type="AlphaFoldDB" id="A0AAJ0H7Y6"/>